<evidence type="ECO:0000256" key="1">
    <source>
        <dbReference type="SAM" id="SignalP"/>
    </source>
</evidence>
<name>A0A250B598_9GAMM</name>
<dbReference type="Pfam" id="PF11604">
    <property type="entry name" value="CusF_Ec"/>
    <property type="match status" value="1"/>
</dbReference>
<dbReference type="KEGG" id="gqu:AWC35_19525"/>
<keyword evidence="1" id="KW-0732">Signal</keyword>
<feature type="signal peptide" evidence="1">
    <location>
        <begin position="1"/>
        <end position="20"/>
    </location>
</feature>
<dbReference type="InterPro" id="IPR021647">
    <property type="entry name" value="CusF_Ec"/>
</dbReference>
<evidence type="ECO:0000313" key="2">
    <source>
        <dbReference type="EMBL" id="ATA21349.1"/>
    </source>
</evidence>
<proteinExistence type="predicted"/>
<reference evidence="2 3" key="1">
    <citation type="submission" date="2016-01" db="EMBL/GenBank/DDBJ databases">
        <authorList>
            <person name="Oliw E.H."/>
        </authorList>
    </citation>
    <scope>NUCLEOTIDE SEQUENCE [LARGE SCALE GENOMIC DNA]</scope>
    <source>
        <strain evidence="2 3">FRB97</strain>
    </source>
</reference>
<organism evidence="2 3">
    <name type="scientific">Gibbsiella quercinecans</name>
    <dbReference type="NCBI Taxonomy" id="929813"/>
    <lineage>
        <taxon>Bacteria</taxon>
        <taxon>Pseudomonadati</taxon>
        <taxon>Pseudomonadota</taxon>
        <taxon>Gammaproteobacteria</taxon>
        <taxon>Enterobacterales</taxon>
        <taxon>Yersiniaceae</taxon>
        <taxon>Gibbsiella</taxon>
    </lineage>
</organism>
<dbReference type="RefSeq" id="WP_095847936.1">
    <property type="nucleotide sequence ID" value="NZ_CP014136.1"/>
</dbReference>
<protein>
    <submittedName>
        <fullName evidence="2">Copper-binding protein</fullName>
    </submittedName>
</protein>
<accession>A0A250B598</accession>
<dbReference type="Proteomes" id="UP000217182">
    <property type="component" value="Chromosome"/>
</dbReference>
<gene>
    <name evidence="2" type="ORF">AWC35_19525</name>
</gene>
<dbReference type="Gene3D" id="2.40.50.320">
    <property type="entry name" value="Copper binding periplasmic protein CusF"/>
    <property type="match status" value="1"/>
</dbReference>
<sequence length="102" mass="10724">MRNLMAAMALFLLFPVAAPAAPALAPSSSAEIHAQGVIKAWRPQAVSIAHQAIPALNWPPMTMSFLLPPPPVSALPAGTPVDFSFRQVAGGYQLTAIHASQR</sequence>
<dbReference type="OrthoDB" id="5771277at2"/>
<evidence type="ECO:0000313" key="3">
    <source>
        <dbReference type="Proteomes" id="UP000217182"/>
    </source>
</evidence>
<keyword evidence="3" id="KW-1185">Reference proteome</keyword>
<dbReference type="AlphaFoldDB" id="A0A250B598"/>
<dbReference type="InterPro" id="IPR042230">
    <property type="entry name" value="CusF_sf"/>
</dbReference>
<dbReference type="EMBL" id="CP014136">
    <property type="protein sequence ID" value="ATA21349.1"/>
    <property type="molecule type" value="Genomic_DNA"/>
</dbReference>
<feature type="chain" id="PRO_5012309637" evidence="1">
    <location>
        <begin position="21"/>
        <end position="102"/>
    </location>
</feature>